<dbReference type="Proteomes" id="UP000059680">
    <property type="component" value="Chromosome 3"/>
</dbReference>
<organism evidence="2 3">
    <name type="scientific">Oryza sativa subsp. japonica</name>
    <name type="common">Rice</name>
    <dbReference type="NCBI Taxonomy" id="39947"/>
    <lineage>
        <taxon>Eukaryota</taxon>
        <taxon>Viridiplantae</taxon>
        <taxon>Streptophyta</taxon>
        <taxon>Embryophyta</taxon>
        <taxon>Tracheophyta</taxon>
        <taxon>Spermatophyta</taxon>
        <taxon>Magnoliopsida</taxon>
        <taxon>Liliopsida</taxon>
        <taxon>Poales</taxon>
        <taxon>Poaceae</taxon>
        <taxon>BOP clade</taxon>
        <taxon>Oryzoideae</taxon>
        <taxon>Oryzeae</taxon>
        <taxon>Oryzinae</taxon>
        <taxon>Oryza</taxon>
        <taxon>Oryza sativa</taxon>
    </lineage>
</organism>
<protein>
    <submittedName>
        <fullName evidence="2">Os03g0740400 protein</fullName>
    </submittedName>
</protein>
<dbReference type="SMR" id="A0A0P0W3H4"/>
<name>A0A0P0W3H4_ORYSJ</name>
<dbReference type="EMBL" id="AP014959">
    <property type="protein sequence ID" value="BAS86301.1"/>
    <property type="molecule type" value="Genomic_DNA"/>
</dbReference>
<dbReference type="FunCoup" id="A0A0P0W3H4">
    <property type="interactions" value="272"/>
</dbReference>
<proteinExistence type="predicted"/>
<evidence type="ECO:0000256" key="1">
    <source>
        <dbReference type="SAM" id="MobiDB-lite"/>
    </source>
</evidence>
<evidence type="ECO:0000313" key="3">
    <source>
        <dbReference type="Proteomes" id="UP000059680"/>
    </source>
</evidence>
<reference evidence="3" key="1">
    <citation type="journal article" date="2005" name="Nature">
        <title>The map-based sequence of the rice genome.</title>
        <authorList>
            <consortium name="International rice genome sequencing project (IRGSP)"/>
            <person name="Matsumoto T."/>
            <person name="Wu J."/>
            <person name="Kanamori H."/>
            <person name="Katayose Y."/>
            <person name="Fujisawa M."/>
            <person name="Namiki N."/>
            <person name="Mizuno H."/>
            <person name="Yamamoto K."/>
            <person name="Antonio B.A."/>
            <person name="Baba T."/>
            <person name="Sakata K."/>
            <person name="Nagamura Y."/>
            <person name="Aoki H."/>
            <person name="Arikawa K."/>
            <person name="Arita K."/>
            <person name="Bito T."/>
            <person name="Chiden Y."/>
            <person name="Fujitsuka N."/>
            <person name="Fukunaka R."/>
            <person name="Hamada M."/>
            <person name="Harada C."/>
            <person name="Hayashi A."/>
            <person name="Hijishita S."/>
            <person name="Honda M."/>
            <person name="Hosokawa S."/>
            <person name="Ichikawa Y."/>
            <person name="Idonuma A."/>
            <person name="Iijima M."/>
            <person name="Ikeda M."/>
            <person name="Ikeno M."/>
            <person name="Ito K."/>
            <person name="Ito S."/>
            <person name="Ito T."/>
            <person name="Ito Y."/>
            <person name="Ito Y."/>
            <person name="Iwabuchi A."/>
            <person name="Kamiya K."/>
            <person name="Karasawa W."/>
            <person name="Kurita K."/>
            <person name="Katagiri S."/>
            <person name="Kikuta A."/>
            <person name="Kobayashi H."/>
            <person name="Kobayashi N."/>
            <person name="Machita K."/>
            <person name="Maehara T."/>
            <person name="Masukawa M."/>
            <person name="Mizubayashi T."/>
            <person name="Mukai Y."/>
            <person name="Nagasaki H."/>
            <person name="Nagata Y."/>
            <person name="Naito S."/>
            <person name="Nakashima M."/>
            <person name="Nakama Y."/>
            <person name="Nakamichi Y."/>
            <person name="Nakamura M."/>
            <person name="Meguro A."/>
            <person name="Negishi M."/>
            <person name="Ohta I."/>
            <person name="Ohta T."/>
            <person name="Okamoto M."/>
            <person name="Ono N."/>
            <person name="Saji S."/>
            <person name="Sakaguchi M."/>
            <person name="Sakai K."/>
            <person name="Shibata M."/>
            <person name="Shimokawa T."/>
            <person name="Song J."/>
            <person name="Takazaki Y."/>
            <person name="Terasawa K."/>
            <person name="Tsugane M."/>
            <person name="Tsuji K."/>
            <person name="Ueda S."/>
            <person name="Waki K."/>
            <person name="Yamagata H."/>
            <person name="Yamamoto M."/>
            <person name="Yamamoto S."/>
            <person name="Yamane H."/>
            <person name="Yoshiki S."/>
            <person name="Yoshihara R."/>
            <person name="Yukawa K."/>
            <person name="Zhong H."/>
            <person name="Yano M."/>
            <person name="Yuan Q."/>
            <person name="Ouyang S."/>
            <person name="Liu J."/>
            <person name="Jones K.M."/>
            <person name="Gansberger K."/>
            <person name="Moffat K."/>
            <person name="Hill J."/>
            <person name="Bera J."/>
            <person name="Fadrosh D."/>
            <person name="Jin S."/>
            <person name="Johri S."/>
            <person name="Kim M."/>
            <person name="Overton L."/>
            <person name="Reardon M."/>
            <person name="Tsitrin T."/>
            <person name="Vuong H."/>
            <person name="Weaver B."/>
            <person name="Ciecko A."/>
            <person name="Tallon L."/>
            <person name="Jackson J."/>
            <person name="Pai G."/>
            <person name="Aken S.V."/>
            <person name="Utterback T."/>
            <person name="Reidmuller S."/>
            <person name="Feldblyum T."/>
            <person name="Hsiao J."/>
            <person name="Zismann V."/>
            <person name="Iobst S."/>
            <person name="de Vazeille A.R."/>
            <person name="Buell C.R."/>
            <person name="Ying K."/>
            <person name="Li Y."/>
            <person name="Lu T."/>
            <person name="Huang Y."/>
            <person name="Zhao Q."/>
            <person name="Feng Q."/>
            <person name="Zhang L."/>
            <person name="Zhu J."/>
            <person name="Weng Q."/>
            <person name="Mu J."/>
            <person name="Lu Y."/>
            <person name="Fan D."/>
            <person name="Liu Y."/>
            <person name="Guan J."/>
            <person name="Zhang Y."/>
            <person name="Yu S."/>
            <person name="Liu X."/>
            <person name="Zhang Y."/>
            <person name="Hong G."/>
            <person name="Han B."/>
            <person name="Choisne N."/>
            <person name="Demange N."/>
            <person name="Orjeda G."/>
            <person name="Samain S."/>
            <person name="Cattolico L."/>
            <person name="Pelletier E."/>
            <person name="Couloux A."/>
            <person name="Segurens B."/>
            <person name="Wincker P."/>
            <person name="D'Hont A."/>
            <person name="Scarpelli C."/>
            <person name="Weissenbach J."/>
            <person name="Salanoubat M."/>
            <person name="Quetier F."/>
            <person name="Yu Y."/>
            <person name="Kim H.R."/>
            <person name="Rambo T."/>
            <person name="Currie J."/>
            <person name="Collura K."/>
            <person name="Luo M."/>
            <person name="Yang T."/>
            <person name="Ammiraju J.S.S."/>
            <person name="Engler F."/>
            <person name="Soderlund C."/>
            <person name="Wing R.A."/>
            <person name="Palmer L.E."/>
            <person name="de la Bastide M."/>
            <person name="Spiegel L."/>
            <person name="Nascimento L."/>
            <person name="Zutavern T."/>
            <person name="O'Shaughnessy A."/>
            <person name="Dike S."/>
            <person name="Dedhia N."/>
            <person name="Preston R."/>
            <person name="Balija V."/>
            <person name="McCombie W.R."/>
            <person name="Chow T."/>
            <person name="Chen H."/>
            <person name="Chung M."/>
            <person name="Chen C."/>
            <person name="Shaw J."/>
            <person name="Wu H."/>
            <person name="Hsiao K."/>
            <person name="Chao Y."/>
            <person name="Chu M."/>
            <person name="Cheng C."/>
            <person name="Hour A."/>
            <person name="Lee P."/>
            <person name="Lin S."/>
            <person name="Lin Y."/>
            <person name="Liou J."/>
            <person name="Liu S."/>
            <person name="Hsing Y."/>
            <person name="Raghuvanshi S."/>
            <person name="Mohanty A."/>
            <person name="Bharti A.K."/>
            <person name="Gaur A."/>
            <person name="Gupta V."/>
            <person name="Kumar D."/>
            <person name="Ravi V."/>
            <person name="Vij S."/>
            <person name="Kapur A."/>
            <person name="Khurana P."/>
            <person name="Khurana P."/>
            <person name="Khurana J.P."/>
            <person name="Tyagi A.K."/>
            <person name="Gaikwad K."/>
            <person name="Singh A."/>
            <person name="Dalal V."/>
            <person name="Srivastava S."/>
            <person name="Dixit A."/>
            <person name="Pal A.K."/>
            <person name="Ghazi I.A."/>
            <person name="Yadav M."/>
            <person name="Pandit A."/>
            <person name="Bhargava A."/>
            <person name="Sureshbabu K."/>
            <person name="Batra K."/>
            <person name="Sharma T.R."/>
            <person name="Mohapatra T."/>
            <person name="Singh N.K."/>
            <person name="Messing J."/>
            <person name="Nelson A.B."/>
            <person name="Fuks G."/>
            <person name="Kavchok S."/>
            <person name="Keizer G."/>
            <person name="Linton E."/>
            <person name="Llaca V."/>
            <person name="Song R."/>
            <person name="Tanyolac B."/>
            <person name="Young S."/>
            <person name="Ho-Il K."/>
            <person name="Hahn J.H."/>
            <person name="Sangsakoo G."/>
            <person name="Vanavichit A."/>
            <person name="de Mattos Luiz.A.T."/>
            <person name="Zimmer P.D."/>
            <person name="Malone G."/>
            <person name="Dellagostin O."/>
            <person name="de Oliveira A.C."/>
            <person name="Bevan M."/>
            <person name="Bancroft I."/>
            <person name="Minx P."/>
            <person name="Cordum H."/>
            <person name="Wilson R."/>
            <person name="Cheng Z."/>
            <person name="Jin W."/>
            <person name="Jiang J."/>
            <person name="Leong S.A."/>
            <person name="Iwama H."/>
            <person name="Gojobori T."/>
            <person name="Itoh T."/>
            <person name="Niimura Y."/>
            <person name="Fujii Y."/>
            <person name="Habara T."/>
            <person name="Sakai H."/>
            <person name="Sato Y."/>
            <person name="Wilson G."/>
            <person name="Kumar K."/>
            <person name="McCouch S."/>
            <person name="Juretic N."/>
            <person name="Hoen D."/>
            <person name="Wright S."/>
            <person name="Bruskiewich R."/>
            <person name="Bureau T."/>
            <person name="Miyao A."/>
            <person name="Hirochika H."/>
            <person name="Nishikawa T."/>
            <person name="Kadowaki K."/>
            <person name="Sugiura M."/>
            <person name="Burr B."/>
            <person name="Sasaki T."/>
        </authorList>
    </citation>
    <scope>NUCLEOTIDE SEQUENCE [LARGE SCALE GENOMIC DNA]</scope>
    <source>
        <strain evidence="3">cv. Nipponbare</strain>
    </source>
</reference>
<accession>A0A0P0W3H4</accession>
<dbReference type="PaxDb" id="39947-A0A0P0W3H4"/>
<sequence length="220" mass="23326">MLAETTAAMDGMRLGSIDPMTMEVAIGVEEATQKLPPIPLSAPTAHPLLEAQSGFEAQEELAAQEEMAAQASKEVVPDVVGYLDEGDGLAHIAPPGAPAPPRLFEPLPEPLLPQPPPPAPARRGRSKVKMVPSRHSARQAARPFSVPVSKHTEGRLLKEMGFIDKEEDLNDEAIAAFVKAFDKPLPPHVIAGLRCLTRLDDPASIPSDFAGQDGITTGTA</sequence>
<keyword evidence="3" id="KW-1185">Reference proteome</keyword>
<feature type="region of interest" description="Disordered" evidence="1">
    <location>
        <begin position="95"/>
        <end position="125"/>
    </location>
</feature>
<dbReference type="AlphaFoldDB" id="A0A0P0W3H4"/>
<evidence type="ECO:0000313" key="2">
    <source>
        <dbReference type="EMBL" id="BAS86301.1"/>
    </source>
</evidence>
<reference evidence="2 3" key="3">
    <citation type="journal article" date="2013" name="Rice">
        <title>Improvement of the Oryza sativa Nipponbare reference genome using next generation sequence and optical map data.</title>
        <authorList>
            <person name="Kawahara Y."/>
            <person name="de la Bastide M."/>
            <person name="Hamilton J.P."/>
            <person name="Kanamori H."/>
            <person name="McCombie W.R."/>
            <person name="Ouyang S."/>
            <person name="Schwartz D.C."/>
            <person name="Tanaka T."/>
            <person name="Wu J."/>
            <person name="Zhou S."/>
            <person name="Childs K.L."/>
            <person name="Davidson R.M."/>
            <person name="Lin H."/>
            <person name="Quesada-Ocampo L."/>
            <person name="Vaillancourt B."/>
            <person name="Sakai H."/>
            <person name="Lee S.S."/>
            <person name="Kim J."/>
            <person name="Numa H."/>
            <person name="Itoh T."/>
            <person name="Buell C.R."/>
            <person name="Matsumoto T."/>
        </authorList>
    </citation>
    <scope>NUCLEOTIDE SEQUENCE [LARGE SCALE GENOMIC DNA]</scope>
    <source>
        <strain evidence="3">cv. Nipponbare</strain>
    </source>
</reference>
<feature type="compositionally biased region" description="Pro residues" evidence="1">
    <location>
        <begin position="95"/>
        <end position="120"/>
    </location>
</feature>
<dbReference type="InParanoid" id="A0A0P0W3H4"/>
<gene>
    <name evidence="2" type="ordered locus">Os03g0740400</name>
    <name evidence="2" type="ORF">OSNPB_030740400</name>
</gene>
<reference evidence="2 3" key="2">
    <citation type="journal article" date="2013" name="Plant Cell Physiol.">
        <title>Rice Annotation Project Database (RAP-DB): an integrative and interactive database for rice genomics.</title>
        <authorList>
            <person name="Sakai H."/>
            <person name="Lee S.S."/>
            <person name="Tanaka T."/>
            <person name="Numa H."/>
            <person name="Kim J."/>
            <person name="Kawahara Y."/>
            <person name="Wakimoto H."/>
            <person name="Yang C.C."/>
            <person name="Iwamoto M."/>
            <person name="Abe T."/>
            <person name="Yamada Y."/>
            <person name="Muto A."/>
            <person name="Inokuchi H."/>
            <person name="Ikemura T."/>
            <person name="Matsumoto T."/>
            <person name="Sasaki T."/>
            <person name="Itoh T."/>
        </authorList>
    </citation>
    <scope>NUCLEOTIDE SEQUENCE [LARGE SCALE GENOMIC DNA]</scope>
    <source>
        <strain evidence="3">cv. Nipponbare</strain>
    </source>
</reference>